<evidence type="ECO:0000256" key="5">
    <source>
        <dbReference type="SAM" id="Phobius"/>
    </source>
</evidence>
<dbReference type="Proteomes" id="UP000019678">
    <property type="component" value="Unassembled WGS sequence"/>
</dbReference>
<dbReference type="PANTHER" id="PTHR11863">
    <property type="entry name" value="STEROL DESATURASE"/>
    <property type="match status" value="1"/>
</dbReference>
<dbReference type="GO" id="GO:0008610">
    <property type="term" value="P:lipid biosynthetic process"/>
    <property type="evidence" value="ECO:0007669"/>
    <property type="project" value="InterPro"/>
</dbReference>
<keyword evidence="2 5" id="KW-0812">Transmembrane</keyword>
<evidence type="ECO:0000259" key="6">
    <source>
        <dbReference type="Pfam" id="PF04116"/>
    </source>
</evidence>
<dbReference type="EMBL" id="ASRX01000045">
    <property type="protein sequence ID" value="EYF03499.1"/>
    <property type="molecule type" value="Genomic_DNA"/>
</dbReference>
<name>A0A017T2L4_9BACT</name>
<dbReference type="STRING" id="1192034.CAP_5483"/>
<evidence type="ECO:0000313" key="7">
    <source>
        <dbReference type="EMBL" id="EYF03499.1"/>
    </source>
</evidence>
<dbReference type="InterPro" id="IPR050307">
    <property type="entry name" value="Sterol_Desaturase_Related"/>
</dbReference>
<dbReference type="RefSeq" id="WP_063748757.1">
    <property type="nucleotide sequence ID" value="NZ_ASRX01000045.1"/>
</dbReference>
<protein>
    <recommendedName>
        <fullName evidence="6">Fatty acid hydroxylase domain-containing protein</fullName>
    </recommendedName>
</protein>
<accession>A0A017T2L4</accession>
<feature type="transmembrane region" description="Helical" evidence="5">
    <location>
        <begin position="6"/>
        <end position="25"/>
    </location>
</feature>
<comment type="subcellular location">
    <subcellularLocation>
        <location evidence="1">Membrane</location>
    </subcellularLocation>
</comment>
<dbReference type="GO" id="GO:0005506">
    <property type="term" value="F:iron ion binding"/>
    <property type="evidence" value="ECO:0007669"/>
    <property type="project" value="InterPro"/>
</dbReference>
<keyword evidence="4 5" id="KW-0472">Membrane</keyword>
<evidence type="ECO:0000313" key="8">
    <source>
        <dbReference type="Proteomes" id="UP000019678"/>
    </source>
</evidence>
<evidence type="ECO:0000256" key="3">
    <source>
        <dbReference type="ARBA" id="ARBA00022989"/>
    </source>
</evidence>
<gene>
    <name evidence="7" type="ORF">CAP_5483</name>
</gene>
<evidence type="ECO:0000256" key="2">
    <source>
        <dbReference type="ARBA" id="ARBA00022692"/>
    </source>
</evidence>
<comment type="caution">
    <text evidence="7">The sequence shown here is derived from an EMBL/GenBank/DDBJ whole genome shotgun (WGS) entry which is preliminary data.</text>
</comment>
<keyword evidence="3 5" id="KW-1133">Transmembrane helix</keyword>
<evidence type="ECO:0000256" key="4">
    <source>
        <dbReference type="ARBA" id="ARBA00023136"/>
    </source>
</evidence>
<organism evidence="7 8">
    <name type="scientific">Chondromyces apiculatus DSM 436</name>
    <dbReference type="NCBI Taxonomy" id="1192034"/>
    <lineage>
        <taxon>Bacteria</taxon>
        <taxon>Pseudomonadati</taxon>
        <taxon>Myxococcota</taxon>
        <taxon>Polyangia</taxon>
        <taxon>Polyangiales</taxon>
        <taxon>Polyangiaceae</taxon>
        <taxon>Chondromyces</taxon>
    </lineage>
</organism>
<dbReference type="GO" id="GO:0016020">
    <property type="term" value="C:membrane"/>
    <property type="evidence" value="ECO:0007669"/>
    <property type="project" value="UniProtKB-SubCell"/>
</dbReference>
<evidence type="ECO:0000256" key="1">
    <source>
        <dbReference type="ARBA" id="ARBA00004370"/>
    </source>
</evidence>
<feature type="transmembrane region" description="Helical" evidence="5">
    <location>
        <begin position="46"/>
        <end position="68"/>
    </location>
</feature>
<proteinExistence type="predicted"/>
<reference evidence="7 8" key="1">
    <citation type="submission" date="2013-05" db="EMBL/GenBank/DDBJ databases">
        <title>Genome assembly of Chondromyces apiculatus DSM 436.</title>
        <authorList>
            <person name="Sharma G."/>
            <person name="Khatri I."/>
            <person name="Kaur C."/>
            <person name="Mayilraj S."/>
            <person name="Subramanian S."/>
        </authorList>
    </citation>
    <scope>NUCLEOTIDE SEQUENCE [LARGE SCALE GENOMIC DNA]</scope>
    <source>
        <strain evidence="7 8">DSM 436</strain>
    </source>
</reference>
<dbReference type="AlphaFoldDB" id="A0A017T2L4"/>
<dbReference type="Pfam" id="PF04116">
    <property type="entry name" value="FA_hydroxylase"/>
    <property type="match status" value="1"/>
</dbReference>
<keyword evidence="8" id="KW-1185">Reference proteome</keyword>
<dbReference type="InterPro" id="IPR006694">
    <property type="entry name" value="Fatty_acid_hydroxylase"/>
</dbReference>
<feature type="transmembrane region" description="Helical" evidence="5">
    <location>
        <begin position="88"/>
        <end position="106"/>
    </location>
</feature>
<dbReference type="eggNOG" id="COG3000">
    <property type="taxonomic scope" value="Bacteria"/>
</dbReference>
<dbReference type="GO" id="GO:0016491">
    <property type="term" value="F:oxidoreductase activity"/>
    <property type="evidence" value="ECO:0007669"/>
    <property type="project" value="InterPro"/>
</dbReference>
<feature type="domain" description="Fatty acid hydroxylase" evidence="6">
    <location>
        <begin position="93"/>
        <end position="225"/>
    </location>
</feature>
<sequence>MTSAAHLAWATLTSLAVLALVFVPLERAFPARPGQRLRRPAIAVDLCFFLGQRLVFAALVTAALTTVAGALDLQALARLRASVDAWPLALQALAALVLGDLVVYWFHRACHRVDLLWRFHAVHHSVEHLDWLAAHREHPLDGFLTQLCLNLPGVVLGLPFEAMGALVVLRSLWAIFIHANVRLPLGPLRWILGAPELHHWHHARVERTAHNFANLAPYLDRIFGTYHCPEDPETYPLGLTEPWPRGYLAQLAHPFLPQGRARDLAAHPQSCFTSVATARSTSGCCPTGTSRNVSASPISALPNARTTQLAAPNSIACIPTITPRGNVASVTSASLCAPGPSAFRTSAMRPRCATVGVAPPLTTRLRARGVPW</sequence>